<proteinExistence type="predicted"/>
<sequence>MTTILDVKNIAAALPIFVEPEQKEKFLFVLGALMTRLISLRKGAEIMGIDAEELLQILDLLGIEFSYLSSEDIEQEQRW</sequence>
<dbReference type="OrthoDB" id="488877at2"/>
<accession>A0A3N6NXJ6</accession>
<comment type="caution">
    <text evidence="1">The sequence shown here is derived from an EMBL/GenBank/DDBJ whole genome shotgun (WGS) entry which is preliminary data.</text>
</comment>
<evidence type="ECO:0000313" key="1">
    <source>
        <dbReference type="EMBL" id="RQH56558.1"/>
    </source>
</evidence>
<dbReference type="Proteomes" id="UP000269154">
    <property type="component" value="Unassembled WGS sequence"/>
</dbReference>
<gene>
    <name evidence="1" type="ORF">D5R40_01580</name>
</gene>
<keyword evidence="2" id="KW-1185">Reference proteome</keyword>
<dbReference type="EMBL" id="RCBY01000004">
    <property type="protein sequence ID" value="RQH56558.1"/>
    <property type="molecule type" value="Genomic_DNA"/>
</dbReference>
<dbReference type="RefSeq" id="WP_124146352.1">
    <property type="nucleotide sequence ID" value="NZ_CAWOKI010000150.1"/>
</dbReference>
<name>A0A3N6NXJ6_9CYAN</name>
<dbReference type="AlphaFoldDB" id="A0A3N6NXJ6"/>
<organism evidence="1 2">
    <name type="scientific">Okeania hirsuta</name>
    <dbReference type="NCBI Taxonomy" id="1458930"/>
    <lineage>
        <taxon>Bacteria</taxon>
        <taxon>Bacillati</taxon>
        <taxon>Cyanobacteriota</taxon>
        <taxon>Cyanophyceae</taxon>
        <taxon>Oscillatoriophycideae</taxon>
        <taxon>Oscillatoriales</taxon>
        <taxon>Microcoleaceae</taxon>
        <taxon>Okeania</taxon>
    </lineage>
</organism>
<evidence type="ECO:0000313" key="2">
    <source>
        <dbReference type="Proteomes" id="UP000269154"/>
    </source>
</evidence>
<protein>
    <submittedName>
        <fullName evidence="1">Uncharacterized protein</fullName>
    </submittedName>
</protein>
<reference evidence="1 2" key="1">
    <citation type="journal article" date="2018" name="ACS Chem. Biol.">
        <title>Ketoreductase domain dysfunction expands chemodiversity: malyngamide biosynthesis in the cyanobacterium Okeania hirsuta.</title>
        <authorList>
            <person name="Moss N.A."/>
            <person name="Leao T."/>
            <person name="Rankin M."/>
            <person name="McCullough T.M."/>
            <person name="Qu P."/>
            <person name="Korobeynikov A."/>
            <person name="Smith J.L."/>
            <person name="Gerwick L."/>
            <person name="Gerwick W.H."/>
        </authorList>
    </citation>
    <scope>NUCLEOTIDE SEQUENCE [LARGE SCALE GENOMIC DNA]</scope>
    <source>
        <strain evidence="1 2">PAB10Feb10-1</strain>
    </source>
</reference>